<evidence type="ECO:0000313" key="2">
    <source>
        <dbReference type="EMBL" id="AAU43973.1"/>
    </source>
</evidence>
<dbReference type="Proteomes" id="UP000000763">
    <property type="component" value="Chromosome 5"/>
</dbReference>
<organism evidence="2 4">
    <name type="scientific">Oryza sativa subsp. japonica</name>
    <name type="common">Rice</name>
    <dbReference type="NCBI Taxonomy" id="39947"/>
    <lineage>
        <taxon>Eukaryota</taxon>
        <taxon>Viridiplantae</taxon>
        <taxon>Streptophyta</taxon>
        <taxon>Embryophyta</taxon>
        <taxon>Tracheophyta</taxon>
        <taxon>Spermatophyta</taxon>
        <taxon>Magnoliopsida</taxon>
        <taxon>Liliopsida</taxon>
        <taxon>Poales</taxon>
        <taxon>Poaceae</taxon>
        <taxon>BOP clade</taxon>
        <taxon>Oryzoideae</taxon>
        <taxon>Oryzeae</taxon>
        <taxon>Oryzinae</taxon>
        <taxon>Oryza</taxon>
        <taxon>Oryza sativa</taxon>
    </lineage>
</organism>
<dbReference type="EMBL" id="AC098833">
    <property type="protein sequence ID" value="AAU43999.1"/>
    <property type="molecule type" value="Genomic_DNA"/>
</dbReference>
<reference evidence="4" key="3">
    <citation type="journal article" date="2005" name="Nature">
        <title>The map-based sequence of the rice genome.</title>
        <authorList>
            <consortium name="International rice genome sequencing project (IRGSP)"/>
            <person name="Matsumoto T."/>
            <person name="Wu J."/>
            <person name="Kanamori H."/>
            <person name="Katayose Y."/>
            <person name="Fujisawa M."/>
            <person name="Namiki N."/>
            <person name="Mizuno H."/>
            <person name="Yamamoto K."/>
            <person name="Antonio B.A."/>
            <person name="Baba T."/>
            <person name="Sakata K."/>
            <person name="Nagamura Y."/>
            <person name="Aoki H."/>
            <person name="Arikawa K."/>
            <person name="Arita K."/>
            <person name="Bito T."/>
            <person name="Chiden Y."/>
            <person name="Fujitsuka N."/>
            <person name="Fukunaka R."/>
            <person name="Hamada M."/>
            <person name="Harada C."/>
            <person name="Hayashi A."/>
            <person name="Hijishita S."/>
            <person name="Honda M."/>
            <person name="Hosokawa S."/>
            <person name="Ichikawa Y."/>
            <person name="Idonuma A."/>
            <person name="Iijima M."/>
            <person name="Ikeda M."/>
            <person name="Ikeno M."/>
            <person name="Ito K."/>
            <person name="Ito S."/>
            <person name="Ito T."/>
            <person name="Ito Y."/>
            <person name="Ito Y."/>
            <person name="Iwabuchi A."/>
            <person name="Kamiya K."/>
            <person name="Karasawa W."/>
            <person name="Kurita K."/>
            <person name="Katagiri S."/>
            <person name="Kikuta A."/>
            <person name="Kobayashi H."/>
            <person name="Kobayashi N."/>
            <person name="Machita K."/>
            <person name="Maehara T."/>
            <person name="Masukawa M."/>
            <person name="Mizubayashi T."/>
            <person name="Mukai Y."/>
            <person name="Nagasaki H."/>
            <person name="Nagata Y."/>
            <person name="Naito S."/>
            <person name="Nakashima M."/>
            <person name="Nakama Y."/>
            <person name="Nakamichi Y."/>
            <person name="Nakamura M."/>
            <person name="Meguro A."/>
            <person name="Negishi M."/>
            <person name="Ohta I."/>
            <person name="Ohta T."/>
            <person name="Okamoto M."/>
            <person name="Ono N."/>
            <person name="Saji S."/>
            <person name="Sakaguchi M."/>
            <person name="Sakai K."/>
            <person name="Shibata M."/>
            <person name="Shimokawa T."/>
            <person name="Song J."/>
            <person name="Takazaki Y."/>
            <person name="Terasawa K."/>
            <person name="Tsugane M."/>
            <person name="Tsuji K."/>
            <person name="Ueda S."/>
            <person name="Waki K."/>
            <person name="Yamagata H."/>
            <person name="Yamamoto M."/>
            <person name="Yamamoto S."/>
            <person name="Yamane H."/>
            <person name="Yoshiki S."/>
            <person name="Yoshihara R."/>
            <person name="Yukawa K."/>
            <person name="Zhong H."/>
            <person name="Yano M."/>
            <person name="Yuan Q."/>
            <person name="Ouyang S."/>
            <person name="Liu J."/>
            <person name="Jones K.M."/>
            <person name="Gansberger K."/>
            <person name="Moffat K."/>
            <person name="Hill J."/>
            <person name="Bera J."/>
            <person name="Fadrosh D."/>
            <person name="Jin S."/>
            <person name="Johri S."/>
            <person name="Kim M."/>
            <person name="Overton L."/>
            <person name="Reardon M."/>
            <person name="Tsitrin T."/>
            <person name="Vuong H."/>
            <person name="Weaver B."/>
            <person name="Ciecko A."/>
            <person name="Tallon L."/>
            <person name="Jackson J."/>
            <person name="Pai G."/>
            <person name="Aken S.V."/>
            <person name="Utterback T."/>
            <person name="Reidmuller S."/>
            <person name="Feldblyum T."/>
            <person name="Hsiao J."/>
            <person name="Zismann V."/>
            <person name="Iobst S."/>
            <person name="de Vazeille A.R."/>
            <person name="Buell C.R."/>
            <person name="Ying K."/>
            <person name="Li Y."/>
            <person name="Lu T."/>
            <person name="Huang Y."/>
            <person name="Zhao Q."/>
            <person name="Feng Q."/>
            <person name="Zhang L."/>
            <person name="Zhu J."/>
            <person name="Weng Q."/>
            <person name="Mu J."/>
            <person name="Lu Y."/>
            <person name="Fan D."/>
            <person name="Liu Y."/>
            <person name="Guan J."/>
            <person name="Zhang Y."/>
            <person name="Yu S."/>
            <person name="Liu X."/>
            <person name="Zhang Y."/>
            <person name="Hong G."/>
            <person name="Han B."/>
            <person name="Choisne N."/>
            <person name="Demange N."/>
            <person name="Orjeda G."/>
            <person name="Samain S."/>
            <person name="Cattolico L."/>
            <person name="Pelletier E."/>
            <person name="Couloux A."/>
            <person name="Segurens B."/>
            <person name="Wincker P."/>
            <person name="D'Hont A."/>
            <person name="Scarpelli C."/>
            <person name="Weissenbach J."/>
            <person name="Salanoubat M."/>
            <person name="Quetier F."/>
            <person name="Yu Y."/>
            <person name="Kim H.R."/>
            <person name="Rambo T."/>
            <person name="Currie J."/>
            <person name="Collura K."/>
            <person name="Luo M."/>
            <person name="Yang T."/>
            <person name="Ammiraju J.S.S."/>
            <person name="Engler F."/>
            <person name="Soderlund C."/>
            <person name="Wing R.A."/>
            <person name="Palmer L.E."/>
            <person name="de la Bastide M."/>
            <person name="Spiegel L."/>
            <person name="Nascimento L."/>
            <person name="Zutavern T."/>
            <person name="O'Shaughnessy A."/>
            <person name="Dike S."/>
            <person name="Dedhia N."/>
            <person name="Preston R."/>
            <person name="Balija V."/>
            <person name="McCombie W.R."/>
            <person name="Chow T."/>
            <person name="Chen H."/>
            <person name="Chung M."/>
            <person name="Chen C."/>
            <person name="Shaw J."/>
            <person name="Wu H."/>
            <person name="Hsiao K."/>
            <person name="Chao Y."/>
            <person name="Chu M."/>
            <person name="Cheng C."/>
            <person name="Hour A."/>
            <person name="Lee P."/>
            <person name="Lin S."/>
            <person name="Lin Y."/>
            <person name="Liou J."/>
            <person name="Liu S."/>
            <person name="Hsing Y."/>
            <person name="Raghuvanshi S."/>
            <person name="Mohanty A."/>
            <person name="Bharti A.K."/>
            <person name="Gaur A."/>
            <person name="Gupta V."/>
            <person name="Kumar D."/>
            <person name="Ravi V."/>
            <person name="Vij S."/>
            <person name="Kapur A."/>
            <person name="Khurana P."/>
            <person name="Khurana P."/>
            <person name="Khurana J.P."/>
            <person name="Tyagi A.K."/>
            <person name="Gaikwad K."/>
            <person name="Singh A."/>
            <person name="Dalal V."/>
            <person name="Srivastava S."/>
            <person name="Dixit A."/>
            <person name="Pal A.K."/>
            <person name="Ghazi I.A."/>
            <person name="Yadav M."/>
            <person name="Pandit A."/>
            <person name="Bhargava A."/>
            <person name="Sureshbabu K."/>
            <person name="Batra K."/>
            <person name="Sharma T.R."/>
            <person name="Mohapatra T."/>
            <person name="Singh N.K."/>
            <person name="Messing J."/>
            <person name="Nelson A.B."/>
            <person name="Fuks G."/>
            <person name="Kavchok S."/>
            <person name="Keizer G."/>
            <person name="Linton E."/>
            <person name="Llaca V."/>
            <person name="Song R."/>
            <person name="Tanyolac B."/>
            <person name="Young S."/>
            <person name="Ho-Il K."/>
            <person name="Hahn J.H."/>
            <person name="Sangsakoo G."/>
            <person name="Vanavichit A."/>
            <person name="de Mattos Luiz.A.T."/>
            <person name="Zimmer P.D."/>
            <person name="Malone G."/>
            <person name="Dellagostin O."/>
            <person name="de Oliveira A.C."/>
            <person name="Bevan M."/>
            <person name="Bancroft I."/>
            <person name="Minx P."/>
            <person name="Cordum H."/>
            <person name="Wilson R."/>
            <person name="Cheng Z."/>
            <person name="Jin W."/>
            <person name="Jiang J."/>
            <person name="Leong S.A."/>
            <person name="Iwama H."/>
            <person name="Gojobori T."/>
            <person name="Itoh T."/>
            <person name="Niimura Y."/>
            <person name="Fujii Y."/>
            <person name="Habara T."/>
            <person name="Sakai H."/>
            <person name="Sato Y."/>
            <person name="Wilson G."/>
            <person name="Kumar K."/>
            <person name="McCouch S."/>
            <person name="Juretic N."/>
            <person name="Hoen D."/>
            <person name="Wright S."/>
            <person name="Bruskiewich R."/>
            <person name="Bureau T."/>
            <person name="Miyao A."/>
            <person name="Hirochika H."/>
            <person name="Nishikawa T."/>
            <person name="Kadowaki K."/>
            <person name="Sugiura M."/>
            <person name="Burr B."/>
            <person name="Sasaki T."/>
        </authorList>
    </citation>
    <scope>NUCLEOTIDE SEQUENCE [LARGE SCALE GENOMIC DNA]</scope>
    <source>
        <strain evidence="4">cv. Nipponbare</strain>
    </source>
</reference>
<gene>
    <name evidence="2" type="ORF">OJ1206_C08.1</name>
    <name evidence="3" type="ORF">OJ1288_A07.11</name>
</gene>
<protein>
    <submittedName>
        <fullName evidence="2">Uncharacterized protein</fullName>
    </submittedName>
</protein>
<dbReference type="AlphaFoldDB" id="Q65X49"/>
<reference evidence="4" key="4">
    <citation type="journal article" date="2008" name="Nucleic Acids Res.">
        <title>The rice annotation project database (RAP-DB): 2008 update.</title>
        <authorList>
            <consortium name="The rice annotation project (RAP)"/>
        </authorList>
    </citation>
    <scope>GENOME REANNOTATION</scope>
    <source>
        <strain evidence="4">cv. Nipponbare</strain>
    </source>
</reference>
<evidence type="ECO:0000313" key="4">
    <source>
        <dbReference type="Proteomes" id="UP000000763"/>
    </source>
</evidence>
<reference evidence="3" key="2">
    <citation type="submission" date="2004-10" db="EMBL/GenBank/DDBJ databases">
        <title>Oryza sativa BAC OJ1288_A07 genomic sequence.</title>
        <authorList>
            <person name="Chow T.-Y."/>
            <person name="Hsing Y.-I.C."/>
            <person name="Chen C.-S."/>
            <person name="Chen H.-H."/>
            <person name="Liu S.-M."/>
            <person name="Chao Y.-T."/>
            <person name="Chang S.-J."/>
            <person name="Chen H.-C."/>
            <person name="Chen S.-K."/>
            <person name="Chen T.-R."/>
            <person name="Chen Y.-L."/>
            <person name="Cheng C.-H."/>
            <person name="Chung C.-I."/>
            <person name="Han S.-Y."/>
            <person name="Hsiao S.-H."/>
            <person name="Hsiung J.-N."/>
            <person name="Hsu C.-H."/>
            <person name="Huang J.-J."/>
            <person name="Kau P.-I."/>
            <person name="Lee M.-C."/>
            <person name="Leu H.-L."/>
            <person name="Li Y.-F."/>
            <person name="Lin S.-J."/>
            <person name="Lin Y.-C."/>
            <person name="Wu S.-W."/>
            <person name="Yu C.-Y."/>
            <person name="Yu S.-W."/>
            <person name="Wu H.-P."/>
            <person name="Shaw J.-F."/>
        </authorList>
    </citation>
    <scope>NUCLEOTIDE SEQUENCE</scope>
</reference>
<feature type="compositionally biased region" description="Basic and acidic residues" evidence="1">
    <location>
        <begin position="1"/>
        <end position="19"/>
    </location>
</feature>
<reference evidence="2" key="1">
    <citation type="submission" date="2004-09" db="EMBL/GenBank/DDBJ databases">
        <title>Oryza sativa BAC OJ1206_C08 genomic sequence.</title>
        <authorList>
            <person name="Chow T.-Y."/>
            <person name="Hsing Y.-I.C."/>
            <person name="Chen C.-S."/>
            <person name="Chen H.-H."/>
            <person name="Liu S.-M."/>
            <person name="Chao Y.-T."/>
            <person name="Chang S.-J."/>
            <person name="Chen H.-C."/>
            <person name="Chen S.-K."/>
            <person name="Chen T.-R."/>
            <person name="Chen Y.-L."/>
            <person name="Cheng C.-H."/>
            <person name="Chung C.-I."/>
            <person name="Han S.-Y."/>
            <person name="Hsiao S.-H."/>
            <person name="Hsiung J.-N."/>
            <person name="Hsu C.-H."/>
            <person name="Huang J.-J."/>
            <person name="Kau P.-I."/>
            <person name="Lee M.-C."/>
            <person name="Leu H.-L."/>
            <person name="Li Y.-F."/>
            <person name="Lin S.-J."/>
            <person name="Lin Y.-C."/>
            <person name="Wu S.-W."/>
            <person name="Yu C.-Y."/>
            <person name="Yu S.-W."/>
            <person name="Wu H.-P."/>
            <person name="Shaw J.-F."/>
        </authorList>
    </citation>
    <scope>NUCLEOTIDE SEQUENCE</scope>
</reference>
<evidence type="ECO:0000256" key="1">
    <source>
        <dbReference type="SAM" id="MobiDB-lite"/>
    </source>
</evidence>
<dbReference type="EMBL" id="AC118285">
    <property type="protein sequence ID" value="AAU43973.1"/>
    <property type="molecule type" value="Genomic_DNA"/>
</dbReference>
<proteinExistence type="predicted"/>
<sequence>MNEVIAKDVHGRPVPKPDDALSGGWIPSSIETMTVAIEGQRLLQHDVKMQPIDTPTVLAAFFSAWTVAPSGAQERLPNIVASGPITDAGNRTRPAVAWHHTIDTTDDGIALPAADEAASCTDGIQDFAKSGGKPPRPMATVSPGLFSYYDPIPIGRSRCADQKGPTHFAGPPPGPARRAAVKSSCAAGLAAPLPRRAPVHVAAGSRAHTTVPWRLYRCPSATPYVRVDPPIEREMNESGWPSERIVDRNIDQICRYYSIEWMPKEPRRSRIHWLLTNASATESFRWTRVGLRL</sequence>
<accession>Q65X49</accession>
<evidence type="ECO:0000313" key="3">
    <source>
        <dbReference type="EMBL" id="AAU43999.1"/>
    </source>
</evidence>
<name>Q65X49_ORYSJ</name>
<feature type="region of interest" description="Disordered" evidence="1">
    <location>
        <begin position="1"/>
        <end position="20"/>
    </location>
</feature>